<dbReference type="RefSeq" id="WP_326299173.1">
    <property type="nucleotide sequence ID" value="NZ_JAYLLH010000037.1"/>
</dbReference>
<name>A0ABU6HKY3_9RHOB</name>
<evidence type="ECO:0000256" key="1">
    <source>
        <dbReference type="ARBA" id="ARBA00004651"/>
    </source>
</evidence>
<evidence type="ECO:0000259" key="7">
    <source>
        <dbReference type="Pfam" id="PF09335"/>
    </source>
</evidence>
<feature type="transmembrane region" description="Helical" evidence="6">
    <location>
        <begin position="132"/>
        <end position="157"/>
    </location>
</feature>
<feature type="transmembrane region" description="Helical" evidence="6">
    <location>
        <begin position="46"/>
        <end position="67"/>
    </location>
</feature>
<proteinExistence type="predicted"/>
<evidence type="ECO:0000313" key="8">
    <source>
        <dbReference type="EMBL" id="MEC3863104.1"/>
    </source>
</evidence>
<evidence type="ECO:0000256" key="3">
    <source>
        <dbReference type="ARBA" id="ARBA00022692"/>
    </source>
</evidence>
<sequence>MITPDQAMQVLQSHGLWILAPIAVLEGPIITVIAGYLAHLGAFSPVSAYIIVVLADLVGDAVFYLFGRSGIGWLSPRWRNRLGLRQERLAKLRDHFQAQGGRTLILGKLTHTLGALALVAAGMAHMRFVPFLWYNFIATLPKSLVFLMLGYSLGLAYKQVNGWIFWGSLVPLVLVAVWAASHFLRRGRRE</sequence>
<evidence type="ECO:0000256" key="2">
    <source>
        <dbReference type="ARBA" id="ARBA00022475"/>
    </source>
</evidence>
<keyword evidence="5 6" id="KW-0472">Membrane</keyword>
<dbReference type="PANTHER" id="PTHR42709:SF6">
    <property type="entry name" value="UNDECAPRENYL PHOSPHATE TRANSPORTER A"/>
    <property type="match status" value="1"/>
</dbReference>
<comment type="subcellular location">
    <subcellularLocation>
        <location evidence="1">Cell membrane</location>
        <topology evidence="1">Multi-pass membrane protein</topology>
    </subcellularLocation>
</comment>
<dbReference type="InterPro" id="IPR032816">
    <property type="entry name" value="VTT_dom"/>
</dbReference>
<accession>A0ABU6HKY3</accession>
<keyword evidence="9" id="KW-1185">Reference proteome</keyword>
<evidence type="ECO:0000313" key="9">
    <source>
        <dbReference type="Proteomes" id="UP001348149"/>
    </source>
</evidence>
<protein>
    <submittedName>
        <fullName evidence="8">DedA family protein</fullName>
    </submittedName>
</protein>
<gene>
    <name evidence="8" type="ORF">VK792_17565</name>
</gene>
<feature type="transmembrane region" description="Helical" evidence="6">
    <location>
        <begin position="163"/>
        <end position="184"/>
    </location>
</feature>
<evidence type="ECO:0000256" key="6">
    <source>
        <dbReference type="SAM" id="Phobius"/>
    </source>
</evidence>
<dbReference type="EMBL" id="JAYLLH010000037">
    <property type="protein sequence ID" value="MEC3863104.1"/>
    <property type="molecule type" value="Genomic_DNA"/>
</dbReference>
<dbReference type="PANTHER" id="PTHR42709">
    <property type="entry name" value="ALKALINE PHOSPHATASE LIKE PROTEIN"/>
    <property type="match status" value="1"/>
</dbReference>
<evidence type="ECO:0000256" key="4">
    <source>
        <dbReference type="ARBA" id="ARBA00022989"/>
    </source>
</evidence>
<keyword evidence="3 6" id="KW-0812">Transmembrane</keyword>
<comment type="caution">
    <text evidence="8">The sequence shown here is derived from an EMBL/GenBank/DDBJ whole genome shotgun (WGS) entry which is preliminary data.</text>
</comment>
<dbReference type="Proteomes" id="UP001348149">
    <property type="component" value="Unassembled WGS sequence"/>
</dbReference>
<feature type="transmembrane region" description="Helical" evidence="6">
    <location>
        <begin position="16"/>
        <end position="40"/>
    </location>
</feature>
<keyword evidence="4 6" id="KW-1133">Transmembrane helix</keyword>
<keyword evidence="2" id="KW-1003">Cell membrane</keyword>
<reference evidence="8 9" key="1">
    <citation type="submission" date="2024-01" db="EMBL/GenBank/DDBJ databases">
        <title>Mesobacterium rodlantinim sp. nov., isolated from shallow sea hydrothermal systems off Kueishantao Island.</title>
        <authorList>
            <person name="Su Z."/>
            <person name="Tang K."/>
        </authorList>
    </citation>
    <scope>NUCLEOTIDE SEQUENCE [LARGE SCALE GENOMIC DNA]</scope>
    <source>
        <strain evidence="8 9">TK19101</strain>
    </source>
</reference>
<dbReference type="Pfam" id="PF09335">
    <property type="entry name" value="VTT_dom"/>
    <property type="match status" value="1"/>
</dbReference>
<feature type="domain" description="VTT" evidence="7">
    <location>
        <begin position="29"/>
        <end position="152"/>
    </location>
</feature>
<evidence type="ECO:0000256" key="5">
    <source>
        <dbReference type="ARBA" id="ARBA00023136"/>
    </source>
</evidence>
<dbReference type="InterPro" id="IPR051311">
    <property type="entry name" value="DedA_domain"/>
</dbReference>
<organism evidence="8 9">
    <name type="scientific">Mesobacterium hydrothermale</name>
    <dbReference type="NCBI Taxonomy" id="3111907"/>
    <lineage>
        <taxon>Bacteria</taxon>
        <taxon>Pseudomonadati</taxon>
        <taxon>Pseudomonadota</taxon>
        <taxon>Alphaproteobacteria</taxon>
        <taxon>Rhodobacterales</taxon>
        <taxon>Roseobacteraceae</taxon>
        <taxon>Mesobacterium</taxon>
    </lineage>
</organism>